<keyword evidence="4 8" id="KW-0602">Photosynthesis</keyword>
<evidence type="ECO:0000256" key="2">
    <source>
        <dbReference type="ARBA" id="ARBA00022494"/>
    </source>
</evidence>
<sequence>MASAVASSSSVSSLRNATLCPAAASAASSLKSCPTVSLAPSNGSRLVCMATKKVTARPSSGKKSWLPGVKGGGNLVDPEWLDGSLPGDYGFDPLGLGKDPAALKWYREAEIIHGRWAMAAVVGIFVGQAWSGIPWFEAGAAPGAVSPFSFGTLLGTQLLLMGWVESKRWVDYFDPGTQSVEWATPWSRTAENFVNATGLQGYPGGKFFDPLAFAGELKGGKYIPDYSKLERLQLAEIKHARLAMVAMLIFYFEAGQGKTPLGVFGS</sequence>
<evidence type="ECO:0000256" key="7">
    <source>
        <dbReference type="PIRSR" id="PIRSR601344-1"/>
    </source>
</evidence>
<dbReference type="AlphaFoldDB" id="A0A8T2RIP2"/>
<evidence type="ECO:0000256" key="5">
    <source>
        <dbReference type="ARBA" id="ARBA00022640"/>
    </source>
</evidence>
<evidence type="ECO:0000256" key="8">
    <source>
        <dbReference type="RuleBase" id="RU363080"/>
    </source>
</evidence>
<keyword evidence="3 8" id="KW-0150">Chloroplast</keyword>
<comment type="subcellular location">
    <subcellularLocation>
        <location evidence="1 8">Plastid</location>
        <location evidence="1 8">Chloroplast thylakoid membrane</location>
    </subcellularLocation>
</comment>
<feature type="binding site" description="axial binding residue" evidence="7">
    <location>
        <position position="115"/>
    </location>
    <ligand>
        <name>chlorophyll b</name>
        <dbReference type="ChEBI" id="CHEBI:61721"/>
        <label>1</label>
    </ligand>
    <ligandPart>
        <name>Mg</name>
        <dbReference type="ChEBI" id="CHEBI:25107"/>
    </ligandPart>
</feature>
<keyword evidence="8" id="KW-0603">Photosystem I</keyword>
<keyword evidence="10" id="KW-1185">Reference proteome</keyword>
<protein>
    <recommendedName>
        <fullName evidence="8">Chlorophyll a-b binding protein, chloroplastic</fullName>
    </recommendedName>
</protein>
<dbReference type="GO" id="GO:0009535">
    <property type="term" value="C:chloroplast thylakoid membrane"/>
    <property type="evidence" value="ECO:0007669"/>
    <property type="project" value="UniProtKB-SubCell"/>
</dbReference>
<evidence type="ECO:0000313" key="10">
    <source>
        <dbReference type="Proteomes" id="UP000825935"/>
    </source>
</evidence>
<proteinExistence type="inferred from homology"/>
<gene>
    <name evidence="9" type="ORF">KP509_26G015400</name>
</gene>
<feature type="binding site" evidence="7">
    <location>
        <position position="110"/>
    </location>
    <ligand>
        <name>chlorophyll a</name>
        <dbReference type="ChEBI" id="CHEBI:58416"/>
        <label>1</label>
    </ligand>
</feature>
<name>A0A8T2RIP2_CERRI</name>
<evidence type="ECO:0000313" key="9">
    <source>
        <dbReference type="EMBL" id="KAH7296246.1"/>
    </source>
</evidence>
<evidence type="ECO:0000256" key="1">
    <source>
        <dbReference type="ARBA" id="ARBA00004334"/>
    </source>
</evidence>
<keyword evidence="5 8" id="KW-0934">Plastid</keyword>
<dbReference type="GO" id="GO:0009522">
    <property type="term" value="C:photosystem I"/>
    <property type="evidence" value="ECO:0007669"/>
    <property type="project" value="UniProtKB-KW"/>
</dbReference>
<comment type="caution">
    <text evidence="9">The sequence shown here is derived from an EMBL/GenBank/DDBJ whole genome shotgun (WGS) entry which is preliminary data.</text>
</comment>
<reference evidence="9" key="1">
    <citation type="submission" date="2021-08" db="EMBL/GenBank/DDBJ databases">
        <title>WGS assembly of Ceratopteris richardii.</title>
        <authorList>
            <person name="Marchant D.B."/>
            <person name="Chen G."/>
            <person name="Jenkins J."/>
            <person name="Shu S."/>
            <person name="Leebens-Mack J."/>
            <person name="Grimwood J."/>
            <person name="Schmutz J."/>
            <person name="Soltis P."/>
            <person name="Soltis D."/>
            <person name="Chen Z.-H."/>
        </authorList>
    </citation>
    <scope>NUCLEOTIDE SEQUENCE</scope>
    <source>
        <strain evidence="9">Whitten #5841</strain>
        <tissue evidence="9">Leaf</tissue>
    </source>
</reference>
<comment type="similarity">
    <text evidence="8">Belongs to the light-harvesting chlorophyll a/b-binding (LHC) protein family.</text>
</comment>
<organism evidence="9 10">
    <name type="scientific">Ceratopteris richardii</name>
    <name type="common">Triangle waterfern</name>
    <dbReference type="NCBI Taxonomy" id="49495"/>
    <lineage>
        <taxon>Eukaryota</taxon>
        <taxon>Viridiplantae</taxon>
        <taxon>Streptophyta</taxon>
        <taxon>Embryophyta</taxon>
        <taxon>Tracheophyta</taxon>
        <taxon>Polypodiopsida</taxon>
        <taxon>Polypodiidae</taxon>
        <taxon>Polypodiales</taxon>
        <taxon>Pteridineae</taxon>
        <taxon>Pteridaceae</taxon>
        <taxon>Parkerioideae</taxon>
        <taxon>Ceratopteris</taxon>
    </lineage>
</organism>
<evidence type="ECO:0000256" key="6">
    <source>
        <dbReference type="ARBA" id="ARBA00022991"/>
    </source>
</evidence>
<feature type="binding site" evidence="7">
    <location>
        <position position="241"/>
    </location>
    <ligand>
        <name>chlorophyll a</name>
        <dbReference type="ChEBI" id="CHEBI:58416"/>
        <label>1</label>
    </ligand>
</feature>
<feature type="binding site" evidence="7">
    <location>
        <position position="113"/>
    </location>
    <ligand>
        <name>chlorophyll a</name>
        <dbReference type="ChEBI" id="CHEBI:58416"/>
        <label>1</label>
    </ligand>
</feature>
<keyword evidence="2 7" id="KW-0148">Chlorophyll</keyword>
<accession>A0A8T2RIP2</accession>
<dbReference type="OrthoDB" id="423598at2759"/>
<dbReference type="GO" id="GO:0016168">
    <property type="term" value="F:chlorophyll binding"/>
    <property type="evidence" value="ECO:0007669"/>
    <property type="project" value="UniProtKB-KW"/>
</dbReference>
<keyword evidence="8" id="KW-0604">Photosystem II</keyword>
<dbReference type="Gene3D" id="1.10.3460.10">
    <property type="entry name" value="Chlorophyll a/b binding protein domain"/>
    <property type="match status" value="1"/>
</dbReference>
<keyword evidence="8" id="KW-0793">Thylakoid</keyword>
<dbReference type="GO" id="GO:0009765">
    <property type="term" value="P:photosynthesis, light harvesting"/>
    <property type="evidence" value="ECO:0007669"/>
    <property type="project" value="InterPro"/>
</dbReference>
<feature type="binding site" evidence="7">
    <location>
        <position position="236"/>
    </location>
    <ligand>
        <name>chlorophyll a</name>
        <dbReference type="ChEBI" id="CHEBI:58416"/>
        <label>1</label>
    </ligand>
</feature>
<dbReference type="InterPro" id="IPR022796">
    <property type="entry name" value="Chloroa_b-bind"/>
</dbReference>
<dbReference type="Proteomes" id="UP000825935">
    <property type="component" value="Chromosome 26"/>
</dbReference>
<dbReference type="EMBL" id="CM035431">
    <property type="protein sequence ID" value="KAH7296246.1"/>
    <property type="molecule type" value="Genomic_DNA"/>
</dbReference>
<evidence type="ECO:0000256" key="4">
    <source>
        <dbReference type="ARBA" id="ARBA00022531"/>
    </source>
</evidence>
<evidence type="ECO:0000256" key="3">
    <source>
        <dbReference type="ARBA" id="ARBA00022528"/>
    </source>
</evidence>
<dbReference type="PANTHER" id="PTHR21649">
    <property type="entry name" value="CHLOROPHYLL A/B BINDING PROTEIN"/>
    <property type="match status" value="1"/>
</dbReference>
<comment type="function">
    <text evidence="8">The light-harvesting complex (LHC) functions as a light receptor, it captures and delivers excitation energy to photosystems with which it is closely associated.</text>
</comment>
<keyword evidence="6 8" id="KW-0157">Chromophore</keyword>
<dbReference type="InterPro" id="IPR001344">
    <property type="entry name" value="Chloro_AB-bd_pln"/>
</dbReference>
<dbReference type="OMA" id="CRIMAMA"/>
<dbReference type="Pfam" id="PF00504">
    <property type="entry name" value="Chloroa_b-bind"/>
    <property type="match status" value="1"/>
</dbReference>
<dbReference type="SUPFAM" id="SSF103511">
    <property type="entry name" value="Chlorophyll a-b binding protein"/>
    <property type="match status" value="1"/>
</dbReference>
<dbReference type="GO" id="GO:0009523">
    <property type="term" value="C:photosystem II"/>
    <property type="evidence" value="ECO:0007669"/>
    <property type="project" value="UniProtKB-KW"/>
</dbReference>